<evidence type="ECO:0000259" key="7">
    <source>
        <dbReference type="Pfam" id="PF00482"/>
    </source>
</evidence>
<feature type="transmembrane region" description="Helical" evidence="6">
    <location>
        <begin position="6"/>
        <end position="31"/>
    </location>
</feature>
<evidence type="ECO:0000256" key="3">
    <source>
        <dbReference type="ARBA" id="ARBA00022692"/>
    </source>
</evidence>
<evidence type="ECO:0000256" key="6">
    <source>
        <dbReference type="SAM" id="Phobius"/>
    </source>
</evidence>
<evidence type="ECO:0000256" key="5">
    <source>
        <dbReference type="ARBA" id="ARBA00023136"/>
    </source>
</evidence>
<comment type="subcellular location">
    <subcellularLocation>
        <location evidence="1">Cell membrane</location>
        <topology evidence="1">Multi-pass membrane protein</topology>
    </subcellularLocation>
</comment>
<dbReference type="Gene3D" id="1.20.81.30">
    <property type="entry name" value="Type II secretion system (T2SS), domain F"/>
    <property type="match status" value="1"/>
</dbReference>
<accession>A0ABQ5Z563</accession>
<dbReference type="InterPro" id="IPR042094">
    <property type="entry name" value="T2SS_GspF_sf"/>
</dbReference>
<dbReference type="PANTHER" id="PTHR35007">
    <property type="entry name" value="INTEGRAL MEMBRANE PROTEIN-RELATED"/>
    <property type="match status" value="1"/>
</dbReference>
<feature type="transmembrane region" description="Helical" evidence="6">
    <location>
        <begin position="86"/>
        <end position="119"/>
    </location>
</feature>
<evidence type="ECO:0000256" key="2">
    <source>
        <dbReference type="ARBA" id="ARBA00022475"/>
    </source>
</evidence>
<gene>
    <name evidence="8" type="ORF">GCM10007925_08150</name>
</gene>
<proteinExistence type="predicted"/>
<name>A0ABQ5Z563_9SPHN</name>
<feature type="transmembrane region" description="Helical" evidence="6">
    <location>
        <begin position="125"/>
        <end position="148"/>
    </location>
</feature>
<dbReference type="EMBL" id="BSOO01000005">
    <property type="protein sequence ID" value="GLR47104.1"/>
    <property type="molecule type" value="Genomic_DNA"/>
</dbReference>
<evidence type="ECO:0000256" key="4">
    <source>
        <dbReference type="ARBA" id="ARBA00022989"/>
    </source>
</evidence>
<dbReference type="Pfam" id="PF00482">
    <property type="entry name" value="T2SSF"/>
    <property type="match status" value="1"/>
</dbReference>
<feature type="domain" description="Type II secretion system protein GspF" evidence="7">
    <location>
        <begin position="167"/>
        <end position="291"/>
    </location>
</feature>
<evidence type="ECO:0000313" key="8">
    <source>
        <dbReference type="EMBL" id="GLR47104.1"/>
    </source>
</evidence>
<sequence length="334" mass="36452">MMEGTVLRVLVLIVIFAAVLLLVEALLGAVLRSRGESQAINQRLTMIGRGVSRADTMNRLRRQDGLVIHRLPTLLQGPGRRLERMLMAAGIVAPTAQLLLGIMLAPLLLLGLMILLAWSAGFAMGFGRLVLLTAIAVALGLAIPLLFLQAKAARRRKKMQEQFPVALDVFVRGLRAGHPVAAALDLLTVEMPDPIGSQFGVVVDEVTYGADLRDALADLAERWDLDDMRMFVVSLSVQQETGGNLAEILENLSKVIRERTALFLKVRALSSEGRMTAIMLTVLPVLAFTALFLLNPAFYLDVAADPFFVPGFVALIVVYCIGVFTIRRMVDLKV</sequence>
<evidence type="ECO:0000256" key="1">
    <source>
        <dbReference type="ARBA" id="ARBA00004651"/>
    </source>
</evidence>
<keyword evidence="3 6" id="KW-0812">Transmembrane</keyword>
<organism evidence="8 9">
    <name type="scientific">Sphingomonas astaxanthinifaciens DSM 22298</name>
    <dbReference type="NCBI Taxonomy" id="1123267"/>
    <lineage>
        <taxon>Bacteria</taxon>
        <taxon>Pseudomonadati</taxon>
        <taxon>Pseudomonadota</taxon>
        <taxon>Alphaproteobacteria</taxon>
        <taxon>Sphingomonadales</taxon>
        <taxon>Sphingomonadaceae</taxon>
        <taxon>Sphingomonas</taxon>
    </lineage>
</organism>
<keyword evidence="2" id="KW-1003">Cell membrane</keyword>
<dbReference type="PANTHER" id="PTHR35007:SF1">
    <property type="entry name" value="PILUS ASSEMBLY PROTEIN"/>
    <property type="match status" value="1"/>
</dbReference>
<feature type="transmembrane region" description="Helical" evidence="6">
    <location>
        <begin position="275"/>
        <end position="295"/>
    </location>
</feature>
<keyword evidence="9" id="KW-1185">Reference proteome</keyword>
<comment type="caution">
    <text evidence="8">The sequence shown here is derived from an EMBL/GenBank/DDBJ whole genome shotgun (WGS) entry which is preliminary data.</text>
</comment>
<dbReference type="Proteomes" id="UP001156703">
    <property type="component" value="Unassembled WGS sequence"/>
</dbReference>
<dbReference type="InterPro" id="IPR018076">
    <property type="entry name" value="T2SS_GspF_dom"/>
</dbReference>
<feature type="transmembrane region" description="Helical" evidence="6">
    <location>
        <begin position="307"/>
        <end position="326"/>
    </location>
</feature>
<evidence type="ECO:0000313" key="9">
    <source>
        <dbReference type="Proteomes" id="UP001156703"/>
    </source>
</evidence>
<protein>
    <submittedName>
        <fullName evidence="8">Type II secretion system protein F</fullName>
    </submittedName>
</protein>
<keyword evidence="5 6" id="KW-0472">Membrane</keyword>
<keyword evidence="4 6" id="KW-1133">Transmembrane helix</keyword>
<reference evidence="9" key="1">
    <citation type="journal article" date="2019" name="Int. J. Syst. Evol. Microbiol.">
        <title>The Global Catalogue of Microorganisms (GCM) 10K type strain sequencing project: providing services to taxonomists for standard genome sequencing and annotation.</title>
        <authorList>
            <consortium name="The Broad Institute Genomics Platform"/>
            <consortium name="The Broad Institute Genome Sequencing Center for Infectious Disease"/>
            <person name="Wu L."/>
            <person name="Ma J."/>
        </authorList>
    </citation>
    <scope>NUCLEOTIDE SEQUENCE [LARGE SCALE GENOMIC DNA]</scope>
    <source>
        <strain evidence="9">NBRC 102146</strain>
    </source>
</reference>